<dbReference type="Proteomes" id="UP000315816">
    <property type="component" value="Unassembled WGS sequence"/>
</dbReference>
<comment type="caution">
    <text evidence="1">The sequence shown here is derived from an EMBL/GenBank/DDBJ whole genome shotgun (WGS) entry which is preliminary data.</text>
</comment>
<sequence length="62" mass="6605">MISEVLAVTPRLAQMISDNCPGTELARAAAEGGFVDMQVDARVGVQEGRYAEGEVLRVLGEQ</sequence>
<protein>
    <submittedName>
        <fullName evidence="1">Uncharacterized protein</fullName>
    </submittedName>
</protein>
<keyword evidence="2" id="KW-1185">Reference proteome</keyword>
<name>A0A545SKQ9_9RHOB</name>
<gene>
    <name evidence="1" type="ORF">FIL88_16630</name>
</gene>
<dbReference type="EMBL" id="VICH01000030">
    <property type="protein sequence ID" value="TQV65569.1"/>
    <property type="molecule type" value="Genomic_DNA"/>
</dbReference>
<dbReference type="AlphaFoldDB" id="A0A545SKQ9"/>
<organism evidence="1 2">
    <name type="scientific">Aliiroseovarius halocynthiae</name>
    <dbReference type="NCBI Taxonomy" id="985055"/>
    <lineage>
        <taxon>Bacteria</taxon>
        <taxon>Pseudomonadati</taxon>
        <taxon>Pseudomonadota</taxon>
        <taxon>Alphaproteobacteria</taxon>
        <taxon>Rhodobacterales</taxon>
        <taxon>Paracoccaceae</taxon>
        <taxon>Aliiroseovarius</taxon>
    </lineage>
</organism>
<reference evidence="1 2" key="1">
    <citation type="submission" date="2019-06" db="EMBL/GenBank/DDBJ databases">
        <title>A novel species of marine bacteria.</title>
        <authorList>
            <person name="Wang Y."/>
        </authorList>
    </citation>
    <scope>NUCLEOTIDE SEQUENCE [LARGE SCALE GENOMIC DNA]</scope>
    <source>
        <strain evidence="1 2">MA1-10</strain>
    </source>
</reference>
<evidence type="ECO:0000313" key="2">
    <source>
        <dbReference type="Proteomes" id="UP000315816"/>
    </source>
</evidence>
<accession>A0A545SKQ9</accession>
<evidence type="ECO:0000313" key="1">
    <source>
        <dbReference type="EMBL" id="TQV65569.1"/>
    </source>
</evidence>
<proteinExistence type="predicted"/>